<evidence type="ECO:0000313" key="1">
    <source>
        <dbReference type="EMBL" id="BBX06753.1"/>
    </source>
</evidence>
<keyword evidence="2" id="KW-1185">Reference proteome</keyword>
<dbReference type="RefSeq" id="WP_115319092.1">
    <property type="nucleotide sequence ID" value="NZ_AP022561.1"/>
</dbReference>
<gene>
    <name evidence="1" type="ORF">MAIC_15560</name>
</gene>
<dbReference type="Proteomes" id="UP000467327">
    <property type="component" value="Chromosome"/>
</dbReference>
<reference evidence="1 2" key="1">
    <citation type="journal article" date="2019" name="Emerg. Microbes Infect.">
        <title>Comprehensive subspecies identification of 175 nontuberculous mycobacteria species based on 7547 genomic profiles.</title>
        <authorList>
            <person name="Matsumoto Y."/>
            <person name="Kinjo T."/>
            <person name="Motooka D."/>
            <person name="Nabeya D."/>
            <person name="Jung N."/>
            <person name="Uechi K."/>
            <person name="Horii T."/>
            <person name="Iida T."/>
            <person name="Fujita J."/>
            <person name="Nakamura S."/>
        </authorList>
    </citation>
    <scope>NUCLEOTIDE SEQUENCE [LARGE SCALE GENOMIC DNA]</scope>
    <source>
        <strain evidence="1 2">JCM 6376</strain>
    </source>
</reference>
<name>A0AAD1MAS4_9MYCO</name>
<organism evidence="1 2">
    <name type="scientific">Mycolicibacterium aichiense</name>
    <dbReference type="NCBI Taxonomy" id="1799"/>
    <lineage>
        <taxon>Bacteria</taxon>
        <taxon>Bacillati</taxon>
        <taxon>Actinomycetota</taxon>
        <taxon>Actinomycetes</taxon>
        <taxon>Mycobacteriales</taxon>
        <taxon>Mycobacteriaceae</taxon>
        <taxon>Mycolicibacterium</taxon>
    </lineage>
</organism>
<dbReference type="EMBL" id="AP022561">
    <property type="protein sequence ID" value="BBX06753.1"/>
    <property type="molecule type" value="Genomic_DNA"/>
</dbReference>
<proteinExistence type="predicted"/>
<accession>A0AAD1MAS4</accession>
<dbReference type="KEGG" id="maic:MAIC_15560"/>
<evidence type="ECO:0000313" key="2">
    <source>
        <dbReference type="Proteomes" id="UP000467327"/>
    </source>
</evidence>
<sequence length="214" mass="22785">MNKAERLWRLRDGVLAWLYDLRVNGTTISQALPESFMAATLWSDTEVTRDELTAAVKWLVDEGYADGRTTYGGTILGPHLTPYGERYAASGKSVRDLPGVADVNSPYLHIEGSSGVAVAFHSPGATQTVNVQQKIEQAQALVEAIEHALPAVTDDLARADAEQLASEIRAESKSEQPQPGRLKTLATVAMTSIATAAGTEAGKAIIDAALPLLS</sequence>
<dbReference type="AlphaFoldDB" id="A0AAD1MAS4"/>
<protein>
    <submittedName>
        <fullName evidence="1">Uncharacterized protein</fullName>
    </submittedName>
</protein>